<gene>
    <name evidence="1" type="ORF">TDIB3V08_LOCUS2876</name>
</gene>
<accession>A0A7R8VFQ7</accession>
<sequence length="68" mass="7608">MECDKFNDKVLIDKNLLRKGRDTPSPGDTPYLCRQRTSVANLKEMSEMESGHLLEEGTCQCPQPGPVV</sequence>
<dbReference type="EMBL" id="OA565211">
    <property type="protein sequence ID" value="CAD7196535.1"/>
    <property type="molecule type" value="Genomic_DNA"/>
</dbReference>
<proteinExistence type="predicted"/>
<evidence type="ECO:0000313" key="1">
    <source>
        <dbReference type="EMBL" id="CAD7196535.1"/>
    </source>
</evidence>
<name>A0A7R8VFQ7_TIMDO</name>
<reference evidence="1" key="1">
    <citation type="submission" date="2020-11" db="EMBL/GenBank/DDBJ databases">
        <authorList>
            <person name="Tran Van P."/>
        </authorList>
    </citation>
    <scope>NUCLEOTIDE SEQUENCE</scope>
</reference>
<dbReference type="AlphaFoldDB" id="A0A7R8VFQ7"/>
<protein>
    <submittedName>
        <fullName evidence="1">Uncharacterized protein</fullName>
    </submittedName>
</protein>
<organism evidence="1">
    <name type="scientific">Timema douglasi</name>
    <name type="common">Walking stick</name>
    <dbReference type="NCBI Taxonomy" id="61478"/>
    <lineage>
        <taxon>Eukaryota</taxon>
        <taxon>Metazoa</taxon>
        <taxon>Ecdysozoa</taxon>
        <taxon>Arthropoda</taxon>
        <taxon>Hexapoda</taxon>
        <taxon>Insecta</taxon>
        <taxon>Pterygota</taxon>
        <taxon>Neoptera</taxon>
        <taxon>Polyneoptera</taxon>
        <taxon>Phasmatodea</taxon>
        <taxon>Timematodea</taxon>
        <taxon>Timematoidea</taxon>
        <taxon>Timematidae</taxon>
        <taxon>Timema</taxon>
    </lineage>
</organism>